<dbReference type="AlphaFoldDB" id="A0AAJ1N6C8"/>
<name>A0AAJ1N6C8_PROST</name>
<evidence type="ECO:0000313" key="2">
    <source>
        <dbReference type="EMBL" id="MDE8770264.1"/>
    </source>
</evidence>
<accession>A0AAJ1N6C8</accession>
<dbReference type="RefSeq" id="WP_071599664.1">
    <property type="nucleotide sequence ID" value="NZ_AP022374.1"/>
</dbReference>
<protein>
    <submittedName>
        <fullName evidence="2">DUF1240 domain-containing protein</fullName>
    </submittedName>
</protein>
<feature type="transmembrane region" description="Helical" evidence="1">
    <location>
        <begin position="6"/>
        <end position="32"/>
    </location>
</feature>
<keyword evidence="1" id="KW-1133">Transmembrane helix</keyword>
<dbReference type="Proteomes" id="UP001163056">
    <property type="component" value="Unassembled WGS sequence"/>
</dbReference>
<gene>
    <name evidence="2" type="ORF">PZS58_12180</name>
</gene>
<feature type="transmembrane region" description="Helical" evidence="1">
    <location>
        <begin position="44"/>
        <end position="66"/>
    </location>
</feature>
<dbReference type="GeneID" id="93519490"/>
<dbReference type="Pfam" id="PF06836">
    <property type="entry name" value="DUF1240"/>
    <property type="match status" value="1"/>
</dbReference>
<proteinExistence type="predicted"/>
<comment type="caution">
    <text evidence="2">The sequence shown here is derived from an EMBL/GenBank/DDBJ whole genome shotgun (WGS) entry which is preliminary data.</text>
</comment>
<keyword evidence="1" id="KW-0812">Transmembrane</keyword>
<evidence type="ECO:0000256" key="1">
    <source>
        <dbReference type="SAM" id="Phobius"/>
    </source>
</evidence>
<sequence length="97" mass="11365">MKPRILFSFQTGFLCFSAPLILYFSYYSFILGYKKELQKMNNRIAGFFAVIFIIGMVFSFFFSTYVSIDLTSKGYYTCYKSSIFSPNEYVISKDMCK</sequence>
<reference evidence="2 3" key="1">
    <citation type="submission" date="2023-03" db="EMBL/GenBank/DDBJ databases">
        <title>WGS of NDM-producing Providencia thailandensis from Ukrainian patients.</title>
        <authorList>
            <person name="Zabicka D."/>
            <person name="Izdebski R."/>
            <person name="Urbanowicz P."/>
            <person name="Biedrzycka M."/>
            <person name="Guzek A."/>
            <person name="Gniadkowski M."/>
        </authorList>
    </citation>
    <scope>NUCLEOTIDE SEQUENCE [LARGE SCALE GENOMIC DNA]</scope>
    <source>
        <strain evidence="2 3">8015-22</strain>
    </source>
</reference>
<evidence type="ECO:0000313" key="3">
    <source>
        <dbReference type="Proteomes" id="UP001163056"/>
    </source>
</evidence>
<organism evidence="2 3">
    <name type="scientific">Providencia stuartii</name>
    <dbReference type="NCBI Taxonomy" id="588"/>
    <lineage>
        <taxon>Bacteria</taxon>
        <taxon>Pseudomonadati</taxon>
        <taxon>Pseudomonadota</taxon>
        <taxon>Gammaproteobacteria</taxon>
        <taxon>Enterobacterales</taxon>
        <taxon>Morganellaceae</taxon>
        <taxon>Providencia</taxon>
    </lineage>
</organism>
<dbReference type="EMBL" id="JAREJI010000007">
    <property type="protein sequence ID" value="MDE8770264.1"/>
    <property type="molecule type" value="Genomic_DNA"/>
</dbReference>
<dbReference type="InterPro" id="IPR010665">
    <property type="entry name" value="DUF1240"/>
</dbReference>
<keyword evidence="1" id="KW-0472">Membrane</keyword>